<proteinExistence type="inferred from homology"/>
<dbReference type="InParanoid" id="A5DED8"/>
<dbReference type="GeneID" id="5127788"/>
<evidence type="ECO:0000256" key="2">
    <source>
        <dbReference type="ARBA" id="ARBA00009382"/>
    </source>
</evidence>
<dbReference type="CDD" id="cd00067">
    <property type="entry name" value="GAL4"/>
    <property type="match status" value="1"/>
</dbReference>
<reference evidence="11 12" key="1">
    <citation type="journal article" date="2009" name="Nature">
        <title>Evolution of pathogenicity and sexual reproduction in eight Candida genomes.</title>
        <authorList>
            <person name="Butler G."/>
            <person name="Rasmussen M.D."/>
            <person name="Lin M.F."/>
            <person name="Santos M.A."/>
            <person name="Sakthikumar S."/>
            <person name="Munro C.A."/>
            <person name="Rheinbay E."/>
            <person name="Grabherr M."/>
            <person name="Forche A."/>
            <person name="Reedy J.L."/>
            <person name="Agrafioti I."/>
            <person name="Arnaud M.B."/>
            <person name="Bates S."/>
            <person name="Brown A.J."/>
            <person name="Brunke S."/>
            <person name="Costanzo M.C."/>
            <person name="Fitzpatrick D.A."/>
            <person name="de Groot P.W."/>
            <person name="Harris D."/>
            <person name="Hoyer L.L."/>
            <person name="Hube B."/>
            <person name="Klis F.M."/>
            <person name="Kodira C."/>
            <person name="Lennard N."/>
            <person name="Logue M.E."/>
            <person name="Martin R."/>
            <person name="Neiman A.M."/>
            <person name="Nikolaou E."/>
            <person name="Quail M.A."/>
            <person name="Quinn J."/>
            <person name="Santos M.C."/>
            <person name="Schmitzberger F.F."/>
            <person name="Sherlock G."/>
            <person name="Shah P."/>
            <person name="Silverstein K.A."/>
            <person name="Skrzypek M.S."/>
            <person name="Soll D."/>
            <person name="Staggs R."/>
            <person name="Stansfield I."/>
            <person name="Stumpf M.P."/>
            <person name="Sudbery P.E."/>
            <person name="Srikantha T."/>
            <person name="Zeng Q."/>
            <person name="Berman J."/>
            <person name="Berriman M."/>
            <person name="Heitman J."/>
            <person name="Gow N.A."/>
            <person name="Lorenz M.C."/>
            <person name="Birren B.W."/>
            <person name="Kellis M."/>
            <person name="Cuomo C.A."/>
        </authorList>
    </citation>
    <scope>NUCLEOTIDE SEQUENCE [LARGE SCALE GENOMIC DNA]</scope>
    <source>
        <strain evidence="12">ATCC 6260 / CBS 566 / DSM 6381 / JCM 1539 / NBRC 10279 / NRRL Y-324</strain>
    </source>
</reference>
<name>A5DED8_PICGU</name>
<accession>A5DED8</accession>
<dbReference type="CDD" id="cd12148">
    <property type="entry name" value="fungal_TF_MHR"/>
    <property type="match status" value="1"/>
</dbReference>
<dbReference type="GO" id="GO:0000981">
    <property type="term" value="F:DNA-binding transcription factor activity, RNA polymerase II-specific"/>
    <property type="evidence" value="ECO:0007669"/>
    <property type="project" value="InterPro"/>
</dbReference>
<feature type="domain" description="Zn(2)-C6 fungal-type" evidence="10">
    <location>
        <begin position="14"/>
        <end position="43"/>
    </location>
</feature>
<comment type="subcellular location">
    <subcellularLocation>
        <location evidence="1">Nucleus</location>
    </subcellularLocation>
</comment>
<dbReference type="eggNOG" id="ENOG502S2FW">
    <property type="taxonomic scope" value="Eukaryota"/>
</dbReference>
<dbReference type="PROSITE" id="PS00463">
    <property type="entry name" value="ZN2_CY6_FUNGAL_1"/>
    <property type="match status" value="1"/>
</dbReference>
<dbReference type="InterPro" id="IPR001138">
    <property type="entry name" value="Zn2Cys6_DnaBD"/>
</dbReference>
<keyword evidence="5" id="KW-0805">Transcription regulation</keyword>
<evidence type="ECO:0000256" key="6">
    <source>
        <dbReference type="ARBA" id="ARBA00023125"/>
    </source>
</evidence>
<organism evidence="11 12">
    <name type="scientific">Meyerozyma guilliermondii (strain ATCC 6260 / CBS 566 / DSM 6381 / JCM 1539 / NBRC 10279 / NRRL Y-324)</name>
    <name type="common">Yeast</name>
    <name type="synonym">Candida guilliermondii</name>
    <dbReference type="NCBI Taxonomy" id="294746"/>
    <lineage>
        <taxon>Eukaryota</taxon>
        <taxon>Fungi</taxon>
        <taxon>Dikarya</taxon>
        <taxon>Ascomycota</taxon>
        <taxon>Saccharomycotina</taxon>
        <taxon>Pichiomycetes</taxon>
        <taxon>Debaryomycetaceae</taxon>
        <taxon>Meyerozyma</taxon>
    </lineage>
</organism>
<dbReference type="InterPro" id="IPR050797">
    <property type="entry name" value="Carb_Metab_Trans_Reg"/>
</dbReference>
<dbReference type="Proteomes" id="UP000001997">
    <property type="component" value="Unassembled WGS sequence"/>
</dbReference>
<evidence type="ECO:0000256" key="3">
    <source>
        <dbReference type="ARBA" id="ARBA00022723"/>
    </source>
</evidence>
<protein>
    <recommendedName>
        <fullName evidence="10">Zn(2)-C6 fungal-type domain-containing protein</fullName>
    </recommendedName>
</protein>
<feature type="compositionally biased region" description="Polar residues" evidence="9">
    <location>
        <begin position="90"/>
        <end position="120"/>
    </location>
</feature>
<dbReference type="SMART" id="SM00066">
    <property type="entry name" value="GAL4"/>
    <property type="match status" value="1"/>
</dbReference>
<dbReference type="OrthoDB" id="2740448at2759"/>
<dbReference type="Gene3D" id="4.10.240.10">
    <property type="entry name" value="Zn(2)-C6 fungal-type DNA-binding domain"/>
    <property type="match status" value="1"/>
</dbReference>
<dbReference type="FunCoup" id="A5DED8">
    <property type="interactions" value="625"/>
</dbReference>
<dbReference type="AlphaFoldDB" id="A5DED8"/>
<dbReference type="InterPro" id="IPR036864">
    <property type="entry name" value="Zn2-C6_fun-type_DNA-bd_sf"/>
</dbReference>
<evidence type="ECO:0000256" key="9">
    <source>
        <dbReference type="SAM" id="MobiDB-lite"/>
    </source>
</evidence>
<keyword evidence="3" id="KW-0479">Metal-binding</keyword>
<dbReference type="EMBL" id="CH408156">
    <property type="protein sequence ID" value="EDK37541.2"/>
    <property type="molecule type" value="Genomic_DNA"/>
</dbReference>
<dbReference type="PROSITE" id="PS50048">
    <property type="entry name" value="ZN2_CY6_FUNGAL_2"/>
    <property type="match status" value="1"/>
</dbReference>
<dbReference type="GO" id="GO:0005634">
    <property type="term" value="C:nucleus"/>
    <property type="evidence" value="ECO:0007669"/>
    <property type="project" value="UniProtKB-SubCell"/>
</dbReference>
<gene>
    <name evidence="11" type="ORF">PGUG_01639</name>
</gene>
<dbReference type="VEuPathDB" id="FungiDB:PGUG_01639"/>
<dbReference type="GO" id="GO:0003677">
    <property type="term" value="F:DNA binding"/>
    <property type="evidence" value="ECO:0007669"/>
    <property type="project" value="UniProtKB-KW"/>
</dbReference>
<dbReference type="HOGENOM" id="CLU_016574_7_1_1"/>
<keyword evidence="6" id="KW-0238">DNA-binding</keyword>
<sequence>MTGKEKKRAKYTRPCDACALRKIRCDGKRPCTRCTNHSIACTDIRLRRKTGPKKIQNKTRQHISSSAYRGVTAAAGLDPDSVPEGASIPIVNTNRTDTTYGSQEPGSTNPSSESVQPSNLTSITTGHSISIDKLLPYLQVYQTWFYGVWPVLSVAHLVSRIVYDPGRGLDFESTSAYGLACAVAAAIARQVTFLTTNSHINLPNEISSEQFVAEALRARKSFDYRLQVTKDSLLTAFFLYVYYVNVKGGVSASILYLREAISVAQILGYHDTLTYADKTPAEVHHCRKIYYMLVVTERFMCIEDKLPVILDAAVPYPSLGDEEYAGLLSGFTELVKIFAIPDRRFFDKFIELSSRSEATGGAGSFDTRSQSVLRRWIENVQTQLEKIEIASSIPDSSKLNLSLSQHWMRSLAWHISRNNGLLLKIGNSNDYLSPLFPVKIAHDFLAQSEDLPIVAYESNGPGVSIKLLEIGTALADAIAEASVYRFDTNQAYGALDRIFKFISFLKNDLTMPKAEYERLYQLLCNRSMVVTSGAFITEVSEDDDSSRGDAVERRISEVLNGNGIQPNGMESNEIQTNGVEPGIQSNGMEGFDSNCPSPFTQMTLAFSIPVEPMHTSHESSPSLPNFETDVFM</sequence>
<dbReference type="GO" id="GO:0008270">
    <property type="term" value="F:zinc ion binding"/>
    <property type="evidence" value="ECO:0007669"/>
    <property type="project" value="InterPro"/>
</dbReference>
<evidence type="ECO:0000256" key="8">
    <source>
        <dbReference type="ARBA" id="ARBA00023242"/>
    </source>
</evidence>
<dbReference type="OMA" id="SKYWMKS"/>
<dbReference type="PANTHER" id="PTHR31668:SF18">
    <property type="entry name" value="MALTOSE FERMENTATION REGULATORY PROTEIN MAL13-RELATED"/>
    <property type="match status" value="1"/>
</dbReference>
<comment type="similarity">
    <text evidence="2">Belongs to the MAL13 family.</text>
</comment>
<evidence type="ECO:0000256" key="5">
    <source>
        <dbReference type="ARBA" id="ARBA00023015"/>
    </source>
</evidence>
<evidence type="ECO:0000313" key="12">
    <source>
        <dbReference type="Proteomes" id="UP000001997"/>
    </source>
</evidence>
<feature type="region of interest" description="Disordered" evidence="9">
    <location>
        <begin position="75"/>
        <end position="120"/>
    </location>
</feature>
<keyword evidence="4" id="KW-0862">Zinc</keyword>
<keyword evidence="8" id="KW-0539">Nucleus</keyword>
<keyword evidence="7" id="KW-0804">Transcription</keyword>
<evidence type="ECO:0000256" key="7">
    <source>
        <dbReference type="ARBA" id="ARBA00023163"/>
    </source>
</evidence>
<feature type="region of interest" description="Disordered" evidence="9">
    <location>
        <begin position="613"/>
        <end position="632"/>
    </location>
</feature>
<evidence type="ECO:0000256" key="4">
    <source>
        <dbReference type="ARBA" id="ARBA00022833"/>
    </source>
</evidence>
<dbReference type="KEGG" id="pgu:PGUG_01639"/>
<dbReference type="PANTHER" id="PTHR31668">
    <property type="entry name" value="GLUCOSE TRANSPORT TRANSCRIPTION REGULATOR RGT1-RELATED-RELATED"/>
    <property type="match status" value="1"/>
</dbReference>
<evidence type="ECO:0000256" key="1">
    <source>
        <dbReference type="ARBA" id="ARBA00004123"/>
    </source>
</evidence>
<dbReference type="Pfam" id="PF00172">
    <property type="entry name" value="Zn_clus"/>
    <property type="match status" value="1"/>
</dbReference>
<dbReference type="SUPFAM" id="SSF57701">
    <property type="entry name" value="Zn2/Cys6 DNA-binding domain"/>
    <property type="match status" value="1"/>
</dbReference>
<keyword evidence="12" id="KW-1185">Reference proteome</keyword>
<evidence type="ECO:0000259" key="10">
    <source>
        <dbReference type="PROSITE" id="PS50048"/>
    </source>
</evidence>
<evidence type="ECO:0000313" key="11">
    <source>
        <dbReference type="EMBL" id="EDK37541.2"/>
    </source>
</evidence>
<dbReference type="RefSeq" id="XP_001485968.2">
    <property type="nucleotide sequence ID" value="XM_001485918.1"/>
</dbReference>